<evidence type="ECO:0000313" key="2">
    <source>
        <dbReference type="EMBL" id="OXA51213.1"/>
    </source>
</evidence>
<keyword evidence="3" id="KW-1185">Reference proteome</keyword>
<dbReference type="EMBL" id="LNIX01000008">
    <property type="protein sequence ID" value="OXA51213.1"/>
    <property type="molecule type" value="Genomic_DNA"/>
</dbReference>
<dbReference type="Proteomes" id="UP000198287">
    <property type="component" value="Unassembled WGS sequence"/>
</dbReference>
<accession>A0A226E104</accession>
<feature type="compositionally biased region" description="Polar residues" evidence="1">
    <location>
        <begin position="87"/>
        <end position="98"/>
    </location>
</feature>
<evidence type="ECO:0000256" key="1">
    <source>
        <dbReference type="SAM" id="MobiDB-lite"/>
    </source>
</evidence>
<gene>
    <name evidence="2" type="ORF">Fcan01_14132</name>
</gene>
<dbReference type="OrthoDB" id="545063at2759"/>
<feature type="compositionally biased region" description="Basic and acidic residues" evidence="1">
    <location>
        <begin position="99"/>
        <end position="109"/>
    </location>
</feature>
<name>A0A226E104_FOLCA</name>
<proteinExistence type="predicted"/>
<dbReference type="AlphaFoldDB" id="A0A226E104"/>
<sequence length="169" mass="18381">MGDFMDKASAIWKALDDMVDKDPEAYAKFISSQLEEGRELFGGGDHTPATASSDKAKKVSGGGGVHLLDKLQGLNVSTKGGKKCSGENMSASRPTQKNDLTRSTDKNLLDDQVGGKGSLSILSIFNLKNDDACGNEKDDLYKEETLRLIPEEDKTDKKKESRPLIEELN</sequence>
<feature type="region of interest" description="Disordered" evidence="1">
    <location>
        <begin position="39"/>
        <end position="115"/>
    </location>
</feature>
<feature type="region of interest" description="Disordered" evidence="1">
    <location>
        <begin position="147"/>
        <end position="169"/>
    </location>
</feature>
<evidence type="ECO:0000313" key="3">
    <source>
        <dbReference type="Proteomes" id="UP000198287"/>
    </source>
</evidence>
<comment type="caution">
    <text evidence="2">The sequence shown here is derived from an EMBL/GenBank/DDBJ whole genome shotgun (WGS) entry which is preliminary data.</text>
</comment>
<reference evidence="2 3" key="1">
    <citation type="submission" date="2015-12" db="EMBL/GenBank/DDBJ databases">
        <title>The genome of Folsomia candida.</title>
        <authorList>
            <person name="Faddeeva A."/>
            <person name="Derks M.F."/>
            <person name="Anvar Y."/>
            <person name="Smit S."/>
            <person name="Van Straalen N."/>
            <person name="Roelofs D."/>
        </authorList>
    </citation>
    <scope>NUCLEOTIDE SEQUENCE [LARGE SCALE GENOMIC DNA]</scope>
    <source>
        <strain evidence="2 3">VU population</strain>
        <tissue evidence="2">Whole body</tissue>
    </source>
</reference>
<protein>
    <submittedName>
        <fullName evidence="2">PIH1 domain-containing protein 2</fullName>
    </submittedName>
</protein>
<organism evidence="2 3">
    <name type="scientific">Folsomia candida</name>
    <name type="common">Springtail</name>
    <dbReference type="NCBI Taxonomy" id="158441"/>
    <lineage>
        <taxon>Eukaryota</taxon>
        <taxon>Metazoa</taxon>
        <taxon>Ecdysozoa</taxon>
        <taxon>Arthropoda</taxon>
        <taxon>Hexapoda</taxon>
        <taxon>Collembola</taxon>
        <taxon>Entomobryomorpha</taxon>
        <taxon>Isotomoidea</taxon>
        <taxon>Isotomidae</taxon>
        <taxon>Proisotominae</taxon>
        <taxon>Folsomia</taxon>
    </lineage>
</organism>